<proteinExistence type="predicted"/>
<gene>
    <name evidence="2" type="ORF">K504DRAFT_508616</name>
</gene>
<accession>A0A6G1JQB6</accession>
<organism evidence="2 3">
    <name type="scientific">Pleomassaria siparia CBS 279.74</name>
    <dbReference type="NCBI Taxonomy" id="1314801"/>
    <lineage>
        <taxon>Eukaryota</taxon>
        <taxon>Fungi</taxon>
        <taxon>Dikarya</taxon>
        <taxon>Ascomycota</taxon>
        <taxon>Pezizomycotina</taxon>
        <taxon>Dothideomycetes</taxon>
        <taxon>Pleosporomycetidae</taxon>
        <taxon>Pleosporales</taxon>
        <taxon>Pleomassariaceae</taxon>
        <taxon>Pleomassaria</taxon>
    </lineage>
</organism>
<name>A0A6G1JQB6_9PLEO</name>
<evidence type="ECO:0000313" key="3">
    <source>
        <dbReference type="Proteomes" id="UP000799428"/>
    </source>
</evidence>
<dbReference type="AlphaFoldDB" id="A0A6G1JQB6"/>
<sequence length="82" mass="8493">MSSSTSSQLALPCLAQPRVVPLAPRRPGPSSRVNESPAPGARRSPLDSLHRPIGIPTCTTPPGDRCLPPDLAAIITTTTTIA</sequence>
<reference evidence="2" key="1">
    <citation type="journal article" date="2020" name="Stud. Mycol.">
        <title>101 Dothideomycetes genomes: a test case for predicting lifestyles and emergence of pathogens.</title>
        <authorList>
            <person name="Haridas S."/>
            <person name="Albert R."/>
            <person name="Binder M."/>
            <person name="Bloem J."/>
            <person name="Labutti K."/>
            <person name="Salamov A."/>
            <person name="Andreopoulos B."/>
            <person name="Baker S."/>
            <person name="Barry K."/>
            <person name="Bills G."/>
            <person name="Bluhm B."/>
            <person name="Cannon C."/>
            <person name="Castanera R."/>
            <person name="Culley D."/>
            <person name="Daum C."/>
            <person name="Ezra D."/>
            <person name="Gonzalez J."/>
            <person name="Henrissat B."/>
            <person name="Kuo A."/>
            <person name="Liang C."/>
            <person name="Lipzen A."/>
            <person name="Lutzoni F."/>
            <person name="Magnuson J."/>
            <person name="Mondo S."/>
            <person name="Nolan M."/>
            <person name="Ohm R."/>
            <person name="Pangilinan J."/>
            <person name="Park H.-J."/>
            <person name="Ramirez L."/>
            <person name="Alfaro M."/>
            <person name="Sun H."/>
            <person name="Tritt A."/>
            <person name="Yoshinaga Y."/>
            <person name="Zwiers L.-H."/>
            <person name="Turgeon B."/>
            <person name="Goodwin S."/>
            <person name="Spatafora J."/>
            <person name="Crous P."/>
            <person name="Grigoriev I."/>
        </authorList>
    </citation>
    <scope>NUCLEOTIDE SEQUENCE</scope>
    <source>
        <strain evidence="2">CBS 279.74</strain>
    </source>
</reference>
<protein>
    <submittedName>
        <fullName evidence="2">Uncharacterized protein</fullName>
    </submittedName>
</protein>
<feature type="region of interest" description="Disordered" evidence="1">
    <location>
        <begin position="20"/>
        <end position="62"/>
    </location>
</feature>
<keyword evidence="3" id="KW-1185">Reference proteome</keyword>
<dbReference type="Proteomes" id="UP000799428">
    <property type="component" value="Unassembled WGS sequence"/>
</dbReference>
<dbReference type="EMBL" id="MU005792">
    <property type="protein sequence ID" value="KAF2702809.1"/>
    <property type="molecule type" value="Genomic_DNA"/>
</dbReference>
<feature type="compositionally biased region" description="Low complexity" evidence="1">
    <location>
        <begin position="52"/>
        <end position="62"/>
    </location>
</feature>
<evidence type="ECO:0000313" key="2">
    <source>
        <dbReference type="EMBL" id="KAF2702809.1"/>
    </source>
</evidence>
<evidence type="ECO:0000256" key="1">
    <source>
        <dbReference type="SAM" id="MobiDB-lite"/>
    </source>
</evidence>